<evidence type="ECO:0000256" key="1">
    <source>
        <dbReference type="ARBA" id="ARBA00004496"/>
    </source>
</evidence>
<feature type="compositionally biased region" description="Pro residues" evidence="5">
    <location>
        <begin position="536"/>
        <end position="551"/>
    </location>
</feature>
<dbReference type="GO" id="GO:0016787">
    <property type="term" value="F:hydrolase activity"/>
    <property type="evidence" value="ECO:0007669"/>
    <property type="project" value="UniProtKB-KW"/>
</dbReference>
<keyword evidence="3" id="KW-0378">Hydrolase</keyword>
<feature type="region of interest" description="Disordered" evidence="5">
    <location>
        <begin position="239"/>
        <end position="364"/>
    </location>
</feature>
<comment type="subcellular location">
    <subcellularLocation>
        <location evidence="1">Cytoplasm</location>
    </subcellularLocation>
</comment>
<dbReference type="Pfam" id="PF08938">
    <property type="entry name" value="HBS1_N"/>
    <property type="match status" value="1"/>
</dbReference>
<dbReference type="Proteomes" id="UP001218218">
    <property type="component" value="Unassembled WGS sequence"/>
</dbReference>
<evidence type="ECO:0000259" key="6">
    <source>
        <dbReference type="Pfam" id="PF08938"/>
    </source>
</evidence>
<evidence type="ECO:0000256" key="5">
    <source>
        <dbReference type="SAM" id="MobiDB-lite"/>
    </source>
</evidence>
<feature type="compositionally biased region" description="Pro residues" evidence="5">
    <location>
        <begin position="397"/>
        <end position="406"/>
    </location>
</feature>
<evidence type="ECO:0000313" key="7">
    <source>
        <dbReference type="EMBL" id="KAJ7367985.1"/>
    </source>
</evidence>
<reference evidence="7" key="1">
    <citation type="submission" date="2023-03" db="EMBL/GenBank/DDBJ databases">
        <title>Massive genome expansion in bonnet fungi (Mycena s.s.) driven by repeated elements and novel gene families across ecological guilds.</title>
        <authorList>
            <consortium name="Lawrence Berkeley National Laboratory"/>
            <person name="Harder C.B."/>
            <person name="Miyauchi S."/>
            <person name="Viragh M."/>
            <person name="Kuo A."/>
            <person name="Thoen E."/>
            <person name="Andreopoulos B."/>
            <person name="Lu D."/>
            <person name="Skrede I."/>
            <person name="Drula E."/>
            <person name="Henrissat B."/>
            <person name="Morin E."/>
            <person name="Kohler A."/>
            <person name="Barry K."/>
            <person name="LaButti K."/>
            <person name="Morin E."/>
            <person name="Salamov A."/>
            <person name="Lipzen A."/>
            <person name="Mereny Z."/>
            <person name="Hegedus B."/>
            <person name="Baldrian P."/>
            <person name="Stursova M."/>
            <person name="Weitz H."/>
            <person name="Taylor A."/>
            <person name="Grigoriev I.V."/>
            <person name="Nagy L.G."/>
            <person name="Martin F."/>
            <person name="Kauserud H."/>
        </authorList>
    </citation>
    <scope>NUCLEOTIDE SEQUENCE</scope>
    <source>
        <strain evidence="7">CBHHK002</strain>
    </source>
</reference>
<feature type="compositionally biased region" description="Polar residues" evidence="5">
    <location>
        <begin position="280"/>
        <end position="296"/>
    </location>
</feature>
<feature type="compositionally biased region" description="Pro residues" evidence="5">
    <location>
        <begin position="259"/>
        <end position="271"/>
    </location>
</feature>
<proteinExistence type="predicted"/>
<feature type="domain" description="HBS1-like protein N-terminal" evidence="6">
    <location>
        <begin position="21"/>
        <end position="103"/>
    </location>
</feature>
<organism evidence="7 8">
    <name type="scientific">Mycena albidolilacea</name>
    <dbReference type="NCBI Taxonomy" id="1033008"/>
    <lineage>
        <taxon>Eukaryota</taxon>
        <taxon>Fungi</taxon>
        <taxon>Dikarya</taxon>
        <taxon>Basidiomycota</taxon>
        <taxon>Agaricomycotina</taxon>
        <taxon>Agaricomycetes</taxon>
        <taxon>Agaricomycetidae</taxon>
        <taxon>Agaricales</taxon>
        <taxon>Marasmiineae</taxon>
        <taxon>Mycenaceae</taxon>
        <taxon>Mycena</taxon>
    </lineage>
</organism>
<name>A0AAD7AU54_9AGAR</name>
<gene>
    <name evidence="7" type="ORF">DFH08DRAFT_946953</name>
</gene>
<evidence type="ECO:0000313" key="8">
    <source>
        <dbReference type="Proteomes" id="UP001218218"/>
    </source>
</evidence>
<dbReference type="GO" id="GO:0006412">
    <property type="term" value="P:translation"/>
    <property type="evidence" value="ECO:0007669"/>
    <property type="project" value="UniProtKB-KW"/>
</dbReference>
<keyword evidence="8" id="KW-1185">Reference proteome</keyword>
<feature type="compositionally biased region" description="Polar residues" evidence="5">
    <location>
        <begin position="647"/>
        <end position="656"/>
    </location>
</feature>
<keyword evidence="2" id="KW-0963">Cytoplasm</keyword>
<evidence type="ECO:0000256" key="2">
    <source>
        <dbReference type="ARBA" id="ARBA00022490"/>
    </source>
</evidence>
<dbReference type="AlphaFoldDB" id="A0AAD7AU54"/>
<feature type="region of interest" description="Disordered" evidence="5">
    <location>
        <begin position="504"/>
        <end position="656"/>
    </location>
</feature>
<evidence type="ECO:0000256" key="3">
    <source>
        <dbReference type="ARBA" id="ARBA00022801"/>
    </source>
</evidence>
<dbReference type="InterPro" id="IPR015033">
    <property type="entry name" value="HBS1-like_N"/>
</dbReference>
<feature type="compositionally biased region" description="Low complexity" evidence="5">
    <location>
        <begin position="505"/>
        <end position="514"/>
    </location>
</feature>
<dbReference type="EMBL" id="JARIHO010000001">
    <property type="protein sequence ID" value="KAJ7367985.1"/>
    <property type="molecule type" value="Genomic_DNA"/>
</dbReference>
<sequence length="656" mass="70524">MVARHKLVKNINLDAHLDDDALSDGGDDYISDEHQGRIITLLHGLAASPYSALLNDGLDRVREVIGSAEHSGLSNEAIKDVLWDCHFDIEETLQWALEAQEKNRLAQERKAPSHTVKDLPPVPQLEEQRELGYGEYSPPPLVPRRVIPIPEDTVEPEERPHVPLIVLAQQQMGPADLLSDLGDAPTPAYVAPSSPTTKFCYNIVWASNPVPTDSVDNSMDPDLIPVSPSGSALHRLSFYEPAPSLPPSESDSYDSYPTPKAPPSEPLPPLDTIPDIPDLNSKSSRQITQNPASQTGKKSKLAMLATSRASTSSTRSESSRSTGTDVLGSVKTYPDLRPTSQSIRPPMSVASATSASPAPSSTSLHVRRAIQTAMFQMEAGDGDSISQGDLDRSRTPTPTPNRPSAPTPSKVPQMPTPSSSPPTARQPSKLALLAQANKAARIAKPKTPAVTTPLRLPEEHTEYLTPIANGPTVTTAITTSYQSLYSLTNPERPSTSTEPFVIPLSTPASTSSPADAKKSKLAMKIKKAQEKHQPVPVAPEAPPPSIPPIFLPKPTRTRAAPSAFASLLIDDIPDDEATRLAKQRKLNGKQPEEPRRRSKGKHPKIPDLSGPGGFAFDGPSPDDIVLNARRDTTLAQTRKAPLPPPSSATKPFTSKT</sequence>
<dbReference type="GO" id="GO:0005737">
    <property type="term" value="C:cytoplasm"/>
    <property type="evidence" value="ECO:0007669"/>
    <property type="project" value="UniProtKB-SubCell"/>
</dbReference>
<feature type="compositionally biased region" description="Low complexity" evidence="5">
    <location>
        <begin position="345"/>
        <end position="363"/>
    </location>
</feature>
<protein>
    <recommendedName>
        <fullName evidence="6">HBS1-like protein N-terminal domain-containing protein</fullName>
    </recommendedName>
</protein>
<evidence type="ECO:0000256" key="4">
    <source>
        <dbReference type="ARBA" id="ARBA00022917"/>
    </source>
</evidence>
<feature type="compositionally biased region" description="Low complexity" evidence="5">
    <location>
        <begin position="247"/>
        <end position="258"/>
    </location>
</feature>
<keyword evidence="4" id="KW-0648">Protein biosynthesis</keyword>
<feature type="region of interest" description="Disordered" evidence="5">
    <location>
        <begin position="379"/>
        <end position="427"/>
    </location>
</feature>
<comment type="caution">
    <text evidence="7">The sequence shown here is derived from an EMBL/GenBank/DDBJ whole genome shotgun (WGS) entry which is preliminary data.</text>
</comment>
<feature type="compositionally biased region" description="Low complexity" evidence="5">
    <location>
        <begin position="306"/>
        <end position="324"/>
    </location>
</feature>
<accession>A0AAD7AU54</accession>